<keyword evidence="9" id="KW-0418">Kinase</keyword>
<keyword evidence="11 16" id="KW-1133">Transmembrane helix</keyword>
<keyword evidence="6" id="KW-0808">Transferase</keyword>
<evidence type="ECO:0000256" key="9">
    <source>
        <dbReference type="ARBA" id="ARBA00022777"/>
    </source>
</evidence>
<evidence type="ECO:0000259" key="17">
    <source>
        <dbReference type="PROSITE" id="PS50109"/>
    </source>
</evidence>
<comment type="subcellular location">
    <subcellularLocation>
        <location evidence="2">Cell membrane</location>
        <topology evidence="2">Multi-pass membrane protein</topology>
    </subcellularLocation>
</comment>
<gene>
    <name evidence="21" type="ORF">NP603_03445</name>
</gene>
<feature type="domain" description="Response regulatory" evidence="18">
    <location>
        <begin position="631"/>
        <end position="749"/>
    </location>
</feature>
<evidence type="ECO:0000256" key="10">
    <source>
        <dbReference type="ARBA" id="ARBA00022840"/>
    </source>
</evidence>
<protein>
    <recommendedName>
        <fullName evidence="3">histidine kinase</fullName>
        <ecNumber evidence="3">2.7.13.3</ecNumber>
    </recommendedName>
</protein>
<dbReference type="PROSITE" id="PS50109">
    <property type="entry name" value="HIS_KIN"/>
    <property type="match status" value="1"/>
</dbReference>
<evidence type="ECO:0000256" key="2">
    <source>
        <dbReference type="ARBA" id="ARBA00004651"/>
    </source>
</evidence>
<evidence type="ECO:0000256" key="6">
    <source>
        <dbReference type="ARBA" id="ARBA00022679"/>
    </source>
</evidence>
<feature type="modified residue" description="4-aspartylphosphate" evidence="15">
    <location>
        <position position="541"/>
    </location>
</feature>
<dbReference type="CDD" id="cd17546">
    <property type="entry name" value="REC_hyHK_CKI1_RcsC-like"/>
    <property type="match status" value="1"/>
</dbReference>
<comment type="catalytic activity">
    <reaction evidence="1">
        <text>ATP + protein L-histidine = ADP + protein N-phospho-L-histidine.</text>
        <dbReference type="EC" id="2.7.13.3"/>
    </reaction>
</comment>
<dbReference type="CDD" id="cd00088">
    <property type="entry name" value="HPT"/>
    <property type="match status" value="1"/>
</dbReference>
<dbReference type="SUPFAM" id="SSF47384">
    <property type="entry name" value="Homodimeric domain of signal transducing histidine kinase"/>
    <property type="match status" value="1"/>
</dbReference>
<dbReference type="PRINTS" id="PR00344">
    <property type="entry name" value="BCTRLSENSOR"/>
</dbReference>
<organism evidence="21 22">
    <name type="scientific">Methylomonas aurea</name>
    <dbReference type="NCBI Taxonomy" id="2952224"/>
    <lineage>
        <taxon>Bacteria</taxon>
        <taxon>Pseudomonadati</taxon>
        <taxon>Pseudomonadota</taxon>
        <taxon>Gammaproteobacteria</taxon>
        <taxon>Methylococcales</taxon>
        <taxon>Methylococcaceae</taxon>
        <taxon>Methylomonas</taxon>
    </lineage>
</organism>
<evidence type="ECO:0000256" key="4">
    <source>
        <dbReference type="ARBA" id="ARBA00022475"/>
    </source>
</evidence>
<dbReference type="InterPro" id="IPR003661">
    <property type="entry name" value="HisK_dim/P_dom"/>
</dbReference>
<dbReference type="Proteomes" id="UP001524569">
    <property type="component" value="Unassembled WGS sequence"/>
</dbReference>
<keyword evidence="4" id="KW-1003">Cell membrane</keyword>
<dbReference type="InterPro" id="IPR036890">
    <property type="entry name" value="HATPase_C_sf"/>
</dbReference>
<dbReference type="Pfam" id="PF02518">
    <property type="entry name" value="HATPase_c"/>
    <property type="match status" value="1"/>
</dbReference>
<dbReference type="CDD" id="cd00082">
    <property type="entry name" value="HisKA"/>
    <property type="match status" value="1"/>
</dbReference>
<dbReference type="SMART" id="SM00304">
    <property type="entry name" value="HAMP"/>
    <property type="match status" value="1"/>
</dbReference>
<dbReference type="InterPro" id="IPR001789">
    <property type="entry name" value="Sig_transdc_resp-reg_receiver"/>
</dbReference>
<dbReference type="Pfam" id="PF00072">
    <property type="entry name" value="Response_reg"/>
    <property type="match status" value="2"/>
</dbReference>
<accession>A0ABT1UEN2</accession>
<evidence type="ECO:0000259" key="18">
    <source>
        <dbReference type="PROSITE" id="PS50110"/>
    </source>
</evidence>
<dbReference type="InterPro" id="IPR008207">
    <property type="entry name" value="Sig_transdc_His_kin_Hpt_dom"/>
</dbReference>
<dbReference type="InterPro" id="IPR003594">
    <property type="entry name" value="HATPase_dom"/>
</dbReference>
<proteinExistence type="predicted"/>
<dbReference type="SUPFAM" id="SSF52172">
    <property type="entry name" value="CheY-like"/>
    <property type="match status" value="2"/>
</dbReference>
<keyword evidence="7 16" id="KW-0812">Transmembrane</keyword>
<dbReference type="Gene3D" id="3.30.565.10">
    <property type="entry name" value="Histidine kinase-like ATPase, C-terminal domain"/>
    <property type="match status" value="1"/>
</dbReference>
<dbReference type="EMBL" id="JANIBM010000003">
    <property type="protein sequence ID" value="MCQ8180155.1"/>
    <property type="molecule type" value="Genomic_DNA"/>
</dbReference>
<dbReference type="InterPro" id="IPR003660">
    <property type="entry name" value="HAMP_dom"/>
</dbReference>
<evidence type="ECO:0000313" key="21">
    <source>
        <dbReference type="EMBL" id="MCQ8180155.1"/>
    </source>
</evidence>
<dbReference type="PROSITE" id="PS50894">
    <property type="entry name" value="HPT"/>
    <property type="match status" value="1"/>
</dbReference>
<dbReference type="Pfam" id="PF00512">
    <property type="entry name" value="HisKA"/>
    <property type="match status" value="1"/>
</dbReference>
<feature type="transmembrane region" description="Helical" evidence="16">
    <location>
        <begin position="158"/>
        <end position="177"/>
    </location>
</feature>
<evidence type="ECO:0000256" key="3">
    <source>
        <dbReference type="ARBA" id="ARBA00012438"/>
    </source>
</evidence>
<keyword evidence="22" id="KW-1185">Reference proteome</keyword>
<dbReference type="Pfam" id="PF00672">
    <property type="entry name" value="HAMP"/>
    <property type="match status" value="1"/>
</dbReference>
<dbReference type="Gene3D" id="1.10.287.130">
    <property type="match status" value="1"/>
</dbReference>
<dbReference type="SUPFAM" id="SSF55874">
    <property type="entry name" value="ATPase domain of HSP90 chaperone/DNA topoisomerase II/histidine kinase"/>
    <property type="match status" value="1"/>
</dbReference>
<evidence type="ECO:0000256" key="7">
    <source>
        <dbReference type="ARBA" id="ARBA00022692"/>
    </source>
</evidence>
<keyword evidence="10" id="KW-0067">ATP-binding</keyword>
<dbReference type="Gene3D" id="6.10.340.10">
    <property type="match status" value="1"/>
</dbReference>
<name>A0ABT1UEN2_9GAMM</name>
<dbReference type="CDD" id="cd16922">
    <property type="entry name" value="HATPase_EvgS-ArcB-TorS-like"/>
    <property type="match status" value="1"/>
</dbReference>
<dbReference type="RefSeq" id="WP_256609533.1">
    <property type="nucleotide sequence ID" value="NZ_JANIBM010000003.1"/>
</dbReference>
<feature type="modified residue" description="4-aspartylphosphate" evidence="15">
    <location>
        <position position="680"/>
    </location>
</feature>
<evidence type="ECO:0000259" key="20">
    <source>
        <dbReference type="PROSITE" id="PS50894"/>
    </source>
</evidence>
<comment type="caution">
    <text evidence="21">The sequence shown here is derived from an EMBL/GenBank/DDBJ whole genome shotgun (WGS) entry which is preliminary data.</text>
</comment>
<dbReference type="EC" id="2.7.13.3" evidence="3"/>
<evidence type="ECO:0000256" key="12">
    <source>
        <dbReference type="ARBA" id="ARBA00023012"/>
    </source>
</evidence>
<feature type="modified residue" description="Phosphohistidine" evidence="14">
    <location>
        <position position="819"/>
    </location>
</feature>
<feature type="transmembrane region" description="Helical" evidence="16">
    <location>
        <begin position="12"/>
        <end position="35"/>
    </location>
</feature>
<evidence type="ECO:0000256" key="5">
    <source>
        <dbReference type="ARBA" id="ARBA00022553"/>
    </source>
</evidence>
<evidence type="ECO:0000256" key="13">
    <source>
        <dbReference type="ARBA" id="ARBA00023136"/>
    </source>
</evidence>
<evidence type="ECO:0000256" key="16">
    <source>
        <dbReference type="SAM" id="Phobius"/>
    </source>
</evidence>
<dbReference type="InterPro" id="IPR011006">
    <property type="entry name" value="CheY-like_superfamily"/>
</dbReference>
<evidence type="ECO:0000256" key="15">
    <source>
        <dbReference type="PROSITE-ProRule" id="PRU00169"/>
    </source>
</evidence>
<evidence type="ECO:0000256" key="8">
    <source>
        <dbReference type="ARBA" id="ARBA00022741"/>
    </source>
</evidence>
<dbReference type="InterPro" id="IPR036641">
    <property type="entry name" value="HPT_dom_sf"/>
</dbReference>
<evidence type="ECO:0000313" key="22">
    <source>
        <dbReference type="Proteomes" id="UP001524569"/>
    </source>
</evidence>
<dbReference type="Gene3D" id="1.20.120.160">
    <property type="entry name" value="HPT domain"/>
    <property type="match status" value="1"/>
</dbReference>
<evidence type="ECO:0000259" key="19">
    <source>
        <dbReference type="PROSITE" id="PS50885"/>
    </source>
</evidence>
<dbReference type="PANTHER" id="PTHR45339:SF1">
    <property type="entry name" value="HYBRID SIGNAL TRANSDUCTION HISTIDINE KINASE J"/>
    <property type="match status" value="1"/>
</dbReference>
<dbReference type="PROSITE" id="PS50110">
    <property type="entry name" value="RESPONSE_REGULATORY"/>
    <property type="match status" value="2"/>
</dbReference>
<dbReference type="SMART" id="SM00388">
    <property type="entry name" value="HisKA"/>
    <property type="match status" value="1"/>
</dbReference>
<feature type="domain" description="HAMP" evidence="19">
    <location>
        <begin position="178"/>
        <end position="231"/>
    </location>
</feature>
<dbReference type="SMART" id="SM00387">
    <property type="entry name" value="HATPase_c"/>
    <property type="match status" value="1"/>
</dbReference>
<evidence type="ECO:0000256" key="11">
    <source>
        <dbReference type="ARBA" id="ARBA00022989"/>
    </source>
</evidence>
<keyword evidence="13 16" id="KW-0472">Membrane</keyword>
<sequence>MKRFFHSFNGRMILAVVGIHLLLVPVLLFGIYRVIKPSVEAQFVNFVRSDALLFGNLIAPRLGGGKSREVQELLGEFLLNGRLAYADIVSESGELHADVELNAKQQFQEDFFFGEHGDDIYFLAVPVANPNDGSLAMLRLGYDERQVRRDIVVIYQRSAYFVAIYLGLSLLVVGLFGRRLVSPLERLRDEAEQIAAGNHTRQFSSGTKISEVLALTEHLEKMRQALVSARDAALQAAGAKTEFLANMSHEIRTPMNGIMGMIGLALRTDLTPQQREFLSMANSSADALLRIVNDILDFSKIDARKLELDHAPFKLRESLGDTLKLLAGHSHEKGLELMLRIDPETPDDLMGDIGRLNQVIINLVGNAIKFTQHGEIVLQVKPEAVNDDRVRLHFAVQDTGIGIPRDKQQLIFEAFAQIDASSTRKFGGTGLGLSISSRLVELMGGQLWLESEEHKGSTFYFSAWFDRHSRSDAEAAVPTLIDVKGLPVLIVDDNNINLRVFEEILHHWGMAPTTVDSGEAAIVALQRMAETGGTYSLILLDAMMPIMDGFMVAKMIREDPRLEPVTIMMLSSADRPDDSERCRDLGINLYVRKPVKHSELWHAIQSALGKAESRSADCGPLVLAKPPKLLKILLAEDNPVNQFMAVALLEERGHSVQVANNGREVLDILQQDQFDLILMDVQMPVMDGFQATEAIRAAEAQTGKRQRIVAMTAHALKGDRERCLAAGMDDYIAKPVQEQELLATVECWNMAAIEPETQSGAAPDAPALEWQEALNRVRGRNQLLAKMMSLFLEQASGLLDDAAEAIKRRDGEALRLSAHTLKGSANSIGAFEFGKIAQRIESSGLEAAYDDADADLALLRAAMLRLEPEIQTFLAEYSV</sequence>
<keyword evidence="12" id="KW-0902">Two-component regulatory system</keyword>
<dbReference type="SMART" id="SM00448">
    <property type="entry name" value="REC"/>
    <property type="match status" value="2"/>
</dbReference>
<feature type="domain" description="HPt" evidence="20">
    <location>
        <begin position="780"/>
        <end position="873"/>
    </location>
</feature>
<dbReference type="PROSITE" id="PS50885">
    <property type="entry name" value="HAMP"/>
    <property type="match status" value="1"/>
</dbReference>
<dbReference type="Pfam" id="PF01627">
    <property type="entry name" value="Hpt"/>
    <property type="match status" value="1"/>
</dbReference>
<reference evidence="21 22" key="1">
    <citation type="submission" date="2022-07" db="EMBL/GenBank/DDBJ databases">
        <title>Methylomonas rivi sp. nov., Methylomonas rosea sp. nov., Methylomonas aureus sp. nov. and Methylomonas subterranea sp. nov., four novel methanotrophs isolated from a freshwater creek and the deep terrestrial subsurface.</title>
        <authorList>
            <person name="Abin C."/>
            <person name="Sankaranarayanan K."/>
            <person name="Garner C."/>
            <person name="Sindelar R."/>
            <person name="Kotary K."/>
            <person name="Garner R."/>
            <person name="Barclay S."/>
            <person name="Lawson P."/>
            <person name="Krumholz L."/>
        </authorList>
    </citation>
    <scope>NUCLEOTIDE SEQUENCE [LARGE SCALE GENOMIC DNA]</scope>
    <source>
        <strain evidence="21 22">SURF-1</strain>
    </source>
</reference>
<evidence type="ECO:0000256" key="1">
    <source>
        <dbReference type="ARBA" id="ARBA00000085"/>
    </source>
</evidence>
<dbReference type="Gene3D" id="3.40.50.2300">
    <property type="match status" value="2"/>
</dbReference>
<evidence type="ECO:0000256" key="14">
    <source>
        <dbReference type="PROSITE-ProRule" id="PRU00110"/>
    </source>
</evidence>
<keyword evidence="8" id="KW-0547">Nucleotide-binding</keyword>
<keyword evidence="5 15" id="KW-0597">Phosphoprotein</keyword>
<dbReference type="InterPro" id="IPR005467">
    <property type="entry name" value="His_kinase_dom"/>
</dbReference>
<dbReference type="InterPro" id="IPR004358">
    <property type="entry name" value="Sig_transdc_His_kin-like_C"/>
</dbReference>
<dbReference type="PANTHER" id="PTHR45339">
    <property type="entry name" value="HYBRID SIGNAL TRANSDUCTION HISTIDINE KINASE J"/>
    <property type="match status" value="1"/>
</dbReference>
<feature type="domain" description="Response regulatory" evidence="18">
    <location>
        <begin position="487"/>
        <end position="608"/>
    </location>
</feature>
<dbReference type="SUPFAM" id="SSF47226">
    <property type="entry name" value="Histidine-containing phosphotransfer domain, HPT domain"/>
    <property type="match status" value="1"/>
</dbReference>
<dbReference type="InterPro" id="IPR036097">
    <property type="entry name" value="HisK_dim/P_sf"/>
</dbReference>
<feature type="domain" description="Histidine kinase" evidence="17">
    <location>
        <begin position="246"/>
        <end position="467"/>
    </location>
</feature>